<evidence type="ECO:0000313" key="2">
    <source>
        <dbReference type="Proteomes" id="UP000214666"/>
    </source>
</evidence>
<dbReference type="OrthoDB" id="1114329at2"/>
<dbReference type="Proteomes" id="UP000214666">
    <property type="component" value="Chromosome"/>
</dbReference>
<dbReference type="EMBL" id="CP020028">
    <property type="protein sequence ID" value="ASR48641.1"/>
    <property type="molecule type" value="Genomic_DNA"/>
</dbReference>
<dbReference type="AlphaFoldDB" id="A0A222WSC9"/>
<reference evidence="1 2" key="1">
    <citation type="submission" date="2017-03" db="EMBL/GenBank/DDBJ databases">
        <title>Complete genome sequence of Paenibacillus Kribbensis producing bioflocculants.</title>
        <authorList>
            <person name="Lee H.-G."/>
            <person name="Oh H.-M."/>
        </authorList>
    </citation>
    <scope>NUCLEOTIDE SEQUENCE [LARGE SCALE GENOMIC DNA]</scope>
    <source>
        <strain evidence="1 2">AM49</strain>
    </source>
</reference>
<dbReference type="STRING" id="172713.GCA_001705305_03610"/>
<name>A0A222WSC9_9BACL</name>
<evidence type="ECO:0000313" key="1">
    <source>
        <dbReference type="EMBL" id="ASR48641.1"/>
    </source>
</evidence>
<gene>
    <name evidence="1" type="ORF">B4V02_19070</name>
</gene>
<dbReference type="KEGG" id="pkb:B4V02_19070"/>
<dbReference type="RefSeq" id="WP_094155961.1">
    <property type="nucleotide sequence ID" value="NZ_CP020028.1"/>
</dbReference>
<keyword evidence="2" id="KW-1185">Reference proteome</keyword>
<sequence length="327" mass="38006">MGTKHLVIIHGRDKKPKCDEMLRLIKMSLIAGLRRVNEEAAQRLEQEHISLTFSYYGDINNRLLLESRPRYGQLFEKEEDGNFYVPDHFYDESMQQLINRPTDQMTPEEYELLIANEPIIHFYDDAAKILSPYLSLFGMSTRAIKKLLPDLGAYLTSRVVGSQIRERLQAPLAKALSGGDDVMLLSHSMGCMVAYDVLWKFSRMSEYKHLWEYKVNEWLTLGNPLGEPAVKRSLYDSNEPDDGMYPANIRHWTNINAVDDYIAHDAKIEDDFYLMLSRNLIESINDQPLIYTFWKDSHTGRPNPHNFFAYLNHPKVAEQVANWILRS</sequence>
<accession>A0A222WSC9</accession>
<organism evidence="1 2">
    <name type="scientific">Paenibacillus kribbensis</name>
    <dbReference type="NCBI Taxonomy" id="172713"/>
    <lineage>
        <taxon>Bacteria</taxon>
        <taxon>Bacillati</taxon>
        <taxon>Bacillota</taxon>
        <taxon>Bacilli</taxon>
        <taxon>Bacillales</taxon>
        <taxon>Paenibacillaceae</taxon>
        <taxon>Paenibacillus</taxon>
    </lineage>
</organism>
<proteinExistence type="predicted"/>
<evidence type="ECO:0008006" key="3">
    <source>
        <dbReference type="Google" id="ProtNLM"/>
    </source>
</evidence>
<protein>
    <recommendedName>
        <fullName evidence="3">Alpha/beta hydrolase</fullName>
    </recommendedName>
</protein>